<comment type="caution">
    <text evidence="11">The sequence shown here is derived from an EMBL/GenBank/DDBJ whole genome shotgun (WGS) entry which is preliminary data.</text>
</comment>
<keyword evidence="3" id="KW-1003">Cell membrane</keyword>
<dbReference type="GO" id="GO:0005886">
    <property type="term" value="C:plasma membrane"/>
    <property type="evidence" value="ECO:0007669"/>
    <property type="project" value="UniProtKB-SubCell"/>
</dbReference>
<organism evidence="11 12">
    <name type="scientific">Seohaeicola zhoushanensis</name>
    <dbReference type="NCBI Taxonomy" id="1569283"/>
    <lineage>
        <taxon>Bacteria</taxon>
        <taxon>Pseudomonadati</taxon>
        <taxon>Pseudomonadota</taxon>
        <taxon>Alphaproteobacteria</taxon>
        <taxon>Rhodobacterales</taxon>
        <taxon>Roseobacteraceae</taxon>
        <taxon>Seohaeicola</taxon>
    </lineage>
</organism>
<evidence type="ECO:0000313" key="11">
    <source>
        <dbReference type="EMBL" id="GHF37313.1"/>
    </source>
</evidence>
<feature type="transmembrane region" description="Helical" evidence="9">
    <location>
        <begin position="21"/>
        <end position="42"/>
    </location>
</feature>
<name>A0A8J3M535_9RHOB</name>
<dbReference type="EMBL" id="BNCJ01000001">
    <property type="protein sequence ID" value="GHF37313.1"/>
    <property type="molecule type" value="Genomic_DNA"/>
</dbReference>
<comment type="function">
    <text evidence="9">Part of the tripartite ATP-independent periplasmic (TRAP) transport system.</text>
</comment>
<proteinExistence type="inferred from homology"/>
<reference evidence="11" key="2">
    <citation type="submission" date="2020-09" db="EMBL/GenBank/DDBJ databases">
        <authorList>
            <person name="Sun Q."/>
            <person name="Kim S."/>
        </authorList>
    </citation>
    <scope>NUCLEOTIDE SEQUENCE</scope>
    <source>
        <strain evidence="11">KCTC 42650</strain>
    </source>
</reference>
<keyword evidence="2 9" id="KW-0813">Transport</keyword>
<dbReference type="PANTHER" id="PTHR35011:SF11">
    <property type="entry name" value="TRAP TRANSPORTER SMALL PERMEASE PROTEIN"/>
    <property type="match status" value="1"/>
</dbReference>
<evidence type="ECO:0000256" key="8">
    <source>
        <dbReference type="ARBA" id="ARBA00038436"/>
    </source>
</evidence>
<feature type="domain" description="Tripartite ATP-independent periplasmic transporters DctQ component" evidence="10">
    <location>
        <begin position="33"/>
        <end position="170"/>
    </location>
</feature>
<dbReference type="Pfam" id="PF04290">
    <property type="entry name" value="DctQ"/>
    <property type="match status" value="1"/>
</dbReference>
<dbReference type="InterPro" id="IPR055348">
    <property type="entry name" value="DctQ"/>
</dbReference>
<evidence type="ECO:0000256" key="9">
    <source>
        <dbReference type="RuleBase" id="RU369079"/>
    </source>
</evidence>
<evidence type="ECO:0000256" key="5">
    <source>
        <dbReference type="ARBA" id="ARBA00022692"/>
    </source>
</evidence>
<evidence type="ECO:0000256" key="1">
    <source>
        <dbReference type="ARBA" id="ARBA00004429"/>
    </source>
</evidence>
<comment type="subunit">
    <text evidence="9">The complex comprises the extracytoplasmic solute receptor protein and the two transmembrane proteins.</text>
</comment>
<dbReference type="Proteomes" id="UP000626220">
    <property type="component" value="Unassembled WGS sequence"/>
</dbReference>
<keyword evidence="6 9" id="KW-1133">Transmembrane helix</keyword>
<evidence type="ECO:0000256" key="4">
    <source>
        <dbReference type="ARBA" id="ARBA00022519"/>
    </source>
</evidence>
<dbReference type="InterPro" id="IPR007387">
    <property type="entry name" value="TRAP_DctQ"/>
</dbReference>
<dbReference type="GO" id="GO:0022857">
    <property type="term" value="F:transmembrane transporter activity"/>
    <property type="evidence" value="ECO:0007669"/>
    <property type="project" value="UniProtKB-UniRule"/>
</dbReference>
<feature type="transmembrane region" description="Helical" evidence="9">
    <location>
        <begin position="142"/>
        <end position="164"/>
    </location>
</feature>
<dbReference type="AlphaFoldDB" id="A0A8J3M535"/>
<accession>A0A8J3M535</accession>
<protein>
    <recommendedName>
        <fullName evidence="9">TRAP transporter small permease protein</fullName>
    </recommendedName>
</protein>
<evidence type="ECO:0000256" key="2">
    <source>
        <dbReference type="ARBA" id="ARBA00022448"/>
    </source>
</evidence>
<keyword evidence="7 9" id="KW-0472">Membrane</keyword>
<comment type="caution">
    <text evidence="9">Lacks conserved residue(s) required for the propagation of feature annotation.</text>
</comment>
<keyword evidence="4 9" id="KW-0997">Cell inner membrane</keyword>
<evidence type="ECO:0000256" key="6">
    <source>
        <dbReference type="ARBA" id="ARBA00022989"/>
    </source>
</evidence>
<comment type="subcellular location">
    <subcellularLocation>
        <location evidence="1 9">Cell inner membrane</location>
        <topology evidence="1 9">Multi-pass membrane protein</topology>
    </subcellularLocation>
</comment>
<comment type="similarity">
    <text evidence="8 9">Belongs to the TRAP transporter small permease family.</text>
</comment>
<feature type="transmembrane region" description="Helical" evidence="9">
    <location>
        <begin position="99"/>
        <end position="122"/>
    </location>
</feature>
<dbReference type="PANTHER" id="PTHR35011">
    <property type="entry name" value="2,3-DIKETO-L-GULONATE TRAP TRANSPORTER SMALL PERMEASE PROTEIN YIAM"/>
    <property type="match status" value="1"/>
</dbReference>
<gene>
    <name evidence="11" type="ORF">GCM10017056_06510</name>
</gene>
<reference evidence="11" key="1">
    <citation type="journal article" date="2014" name="Int. J. Syst. Evol. Microbiol.">
        <title>Complete genome sequence of Corynebacterium casei LMG S-19264T (=DSM 44701T), isolated from a smear-ripened cheese.</title>
        <authorList>
            <consortium name="US DOE Joint Genome Institute (JGI-PGF)"/>
            <person name="Walter F."/>
            <person name="Albersmeier A."/>
            <person name="Kalinowski J."/>
            <person name="Ruckert C."/>
        </authorList>
    </citation>
    <scope>NUCLEOTIDE SEQUENCE</scope>
    <source>
        <strain evidence="11">KCTC 42650</strain>
    </source>
</reference>
<evidence type="ECO:0000313" key="12">
    <source>
        <dbReference type="Proteomes" id="UP000626220"/>
    </source>
</evidence>
<evidence type="ECO:0000259" key="10">
    <source>
        <dbReference type="Pfam" id="PF04290"/>
    </source>
</evidence>
<evidence type="ECO:0000256" key="3">
    <source>
        <dbReference type="ARBA" id="ARBA00022475"/>
    </source>
</evidence>
<evidence type="ECO:0000256" key="7">
    <source>
        <dbReference type="ARBA" id="ARBA00023136"/>
    </source>
</evidence>
<dbReference type="GO" id="GO:0015740">
    <property type="term" value="P:C4-dicarboxylate transport"/>
    <property type="evidence" value="ECO:0007669"/>
    <property type="project" value="TreeGrafter"/>
</dbReference>
<sequence>MSMGRHIALGLDRLSVQLNRLALVMAVIAVAVMMGAASWQVIARYLLAQPPIWTEELARFSMVWAGMMGASCAFRLKVDPILFPEALAMRGPLGVLTTLVRSFGALIFVLVTIWFCIFGAGMDPTRGYIARLAGRQAETMDLPMMVFGIAIPLAFAIIVIHILADIARLALPAPAPSADTIPETAA</sequence>
<keyword evidence="12" id="KW-1185">Reference proteome</keyword>
<keyword evidence="5 9" id="KW-0812">Transmembrane</keyword>